<feature type="transmembrane region" description="Helical" evidence="10">
    <location>
        <begin position="85"/>
        <end position="101"/>
    </location>
</feature>
<dbReference type="InterPro" id="IPR059000">
    <property type="entry name" value="ATPase_P-type_domA"/>
</dbReference>
<comment type="similarity">
    <text evidence="2 10">Belongs to the cation transport ATPase (P-type) (TC 3.A.3) family. Type IB subfamily.</text>
</comment>
<dbReference type="NCBIfam" id="TIGR01525">
    <property type="entry name" value="ATPase-IB_hvy"/>
    <property type="match status" value="1"/>
</dbReference>
<dbReference type="SFLD" id="SFLDF00027">
    <property type="entry name" value="p-type_atpase"/>
    <property type="match status" value="1"/>
</dbReference>
<evidence type="ECO:0000256" key="9">
    <source>
        <dbReference type="ARBA" id="ARBA00047308"/>
    </source>
</evidence>
<dbReference type="InterPro" id="IPR036412">
    <property type="entry name" value="HAD-like_sf"/>
</dbReference>
<feature type="transmembrane region" description="Helical" evidence="10">
    <location>
        <begin position="55"/>
        <end position="73"/>
    </location>
</feature>
<dbReference type="InterPro" id="IPR051014">
    <property type="entry name" value="Cation_Transport_ATPase_IB"/>
</dbReference>
<dbReference type="InterPro" id="IPR027256">
    <property type="entry name" value="P-typ_ATPase_IB"/>
</dbReference>
<evidence type="ECO:0000313" key="13">
    <source>
        <dbReference type="Proteomes" id="UP000226437"/>
    </source>
</evidence>
<dbReference type="Gene3D" id="2.70.150.10">
    <property type="entry name" value="Calcium-transporting ATPase, cytoplasmic transduction domain A"/>
    <property type="match status" value="1"/>
</dbReference>
<dbReference type="SUPFAM" id="SSF56784">
    <property type="entry name" value="HAD-like"/>
    <property type="match status" value="1"/>
</dbReference>
<name>A0A2G0CHJ1_9BACT</name>
<dbReference type="EMBL" id="PDLO01000002">
    <property type="protein sequence ID" value="PHK99428.1"/>
    <property type="molecule type" value="Genomic_DNA"/>
</dbReference>
<dbReference type="GO" id="GO:0046872">
    <property type="term" value="F:metal ion binding"/>
    <property type="evidence" value="ECO:0007669"/>
    <property type="project" value="UniProtKB-KW"/>
</dbReference>
<keyword evidence="7 10" id="KW-0472">Membrane</keyword>
<evidence type="ECO:0000313" key="12">
    <source>
        <dbReference type="EMBL" id="PHK99428.1"/>
    </source>
</evidence>
<evidence type="ECO:0000256" key="3">
    <source>
        <dbReference type="ARBA" id="ARBA00022692"/>
    </source>
</evidence>
<proteinExistence type="inferred from homology"/>
<sequence>MNHPPPPPATESAAAQHAHAPGLLGERTELYFAAASGVFWLAGLLLALLTDLSEPVGIILYVAAILFGGYYATLEAYEGVRAGRFEIDFLMIVAAAGAAALGKWGEAALLLFLFSLGHALEHYAMARARKSISALAKLAPATALLRDGNGDTHEVDVEDLRVGDVVVVKPNTKIPADGVVISGTGAVDQSAITGESVPVEKMPVGPTKRAIDLATLPPEHRTFSGTVNGGSVLEVRVLKPARDSTLAKLITLVQEAENQKSPTQQLADRFERNYVPAVLVLVSLLLFAFLVLDETFQQSFYRAMAVLVAASPCALAISTPSAVLAGVARAAQRGVLVKGGRPLEDLGGLTAIAFDKTGTLTEGKPRLTAVLPAAGISRRELLTTAVAVEELSDHPLAAAIVAGGEEELGGPVEIRASGLEALTARGIRARYDGQTVHIGNRRLLQETTGRDVPPDIDRQMTELETAGHTAMLVHRGDTYLGIISVMDVARPTARPTLAALRKLGIQRMVMLTGDNQRVADAVARDIGITDPLGSLLPEDKVNAIRRLMAEEGRVAMIGDGVNDAPAMASSTVGVAMGAAGSDVALETADVALMADRIDNLPFAIGLSRAAHRIIRQNLWISLGVVAVLVPLTLLGIASLGPAVIAHEGSTMVVVLNALRLLAYD</sequence>
<dbReference type="InterPro" id="IPR023214">
    <property type="entry name" value="HAD_sf"/>
</dbReference>
<evidence type="ECO:0000256" key="4">
    <source>
        <dbReference type="ARBA" id="ARBA00022723"/>
    </source>
</evidence>
<gene>
    <name evidence="12" type="ORF">CGL56_08225</name>
</gene>
<evidence type="ECO:0000256" key="5">
    <source>
        <dbReference type="ARBA" id="ARBA00022967"/>
    </source>
</evidence>
<dbReference type="Gene3D" id="3.40.50.1000">
    <property type="entry name" value="HAD superfamily/HAD-like"/>
    <property type="match status" value="1"/>
</dbReference>
<dbReference type="InterPro" id="IPR008250">
    <property type="entry name" value="ATPase_P-typ_transduc_dom_A_sf"/>
</dbReference>
<evidence type="ECO:0000256" key="8">
    <source>
        <dbReference type="ARBA" id="ARBA00039097"/>
    </source>
</evidence>
<feature type="transmembrane region" description="Helical" evidence="10">
    <location>
        <begin position="304"/>
        <end position="328"/>
    </location>
</feature>
<dbReference type="GO" id="GO:0005524">
    <property type="term" value="F:ATP binding"/>
    <property type="evidence" value="ECO:0007669"/>
    <property type="project" value="UniProtKB-UniRule"/>
</dbReference>
<dbReference type="Gene3D" id="3.40.1110.10">
    <property type="entry name" value="Calcium-transporting ATPase, cytoplasmic domain N"/>
    <property type="match status" value="1"/>
</dbReference>
<reference evidence="12 13" key="1">
    <citation type="submission" date="2017-10" db="EMBL/GenBank/DDBJ databases">
        <title>The draft genome sequence of Lewinella marina KCTC 32374.</title>
        <authorList>
            <person name="Wang K."/>
        </authorList>
    </citation>
    <scope>NUCLEOTIDE SEQUENCE [LARGE SCALE GENOMIC DNA]</scope>
    <source>
        <strain evidence="12 13">MKG-38</strain>
    </source>
</reference>
<keyword evidence="10" id="KW-0067">ATP-binding</keyword>
<dbReference type="EC" id="7.2.2.12" evidence="8"/>
<dbReference type="SFLD" id="SFLDG00002">
    <property type="entry name" value="C1.7:_P-type_atpase_like"/>
    <property type="match status" value="1"/>
</dbReference>
<dbReference type="SUPFAM" id="SSF81665">
    <property type="entry name" value="Calcium ATPase, transmembrane domain M"/>
    <property type="match status" value="1"/>
</dbReference>
<dbReference type="PROSITE" id="PS00154">
    <property type="entry name" value="ATPASE_E1_E2"/>
    <property type="match status" value="1"/>
</dbReference>
<keyword evidence="4 10" id="KW-0479">Metal-binding</keyword>
<comment type="subcellular location">
    <subcellularLocation>
        <location evidence="10">Cell membrane</location>
    </subcellularLocation>
    <subcellularLocation>
        <location evidence="1">Membrane</location>
    </subcellularLocation>
</comment>
<dbReference type="PRINTS" id="PR00119">
    <property type="entry name" value="CATATPASE"/>
</dbReference>
<dbReference type="RefSeq" id="WP_099106043.1">
    <property type="nucleotide sequence ID" value="NZ_JAATJF010000002.1"/>
</dbReference>
<dbReference type="InterPro" id="IPR018303">
    <property type="entry name" value="ATPase_P-typ_P_site"/>
</dbReference>
<dbReference type="SFLD" id="SFLDS00003">
    <property type="entry name" value="Haloacid_Dehalogenase"/>
    <property type="match status" value="1"/>
</dbReference>
<dbReference type="InterPro" id="IPR044492">
    <property type="entry name" value="P_typ_ATPase_HD_dom"/>
</dbReference>
<feature type="transmembrane region" description="Helical" evidence="10">
    <location>
        <begin position="274"/>
        <end position="292"/>
    </location>
</feature>
<evidence type="ECO:0000256" key="1">
    <source>
        <dbReference type="ARBA" id="ARBA00004370"/>
    </source>
</evidence>
<dbReference type="SUPFAM" id="SSF81653">
    <property type="entry name" value="Calcium ATPase, transduction domain A"/>
    <property type="match status" value="1"/>
</dbReference>
<evidence type="ECO:0000256" key="10">
    <source>
        <dbReference type="RuleBase" id="RU362081"/>
    </source>
</evidence>
<dbReference type="InterPro" id="IPR001757">
    <property type="entry name" value="P_typ_ATPase"/>
</dbReference>
<evidence type="ECO:0000256" key="6">
    <source>
        <dbReference type="ARBA" id="ARBA00022989"/>
    </source>
</evidence>
<dbReference type="NCBIfam" id="TIGR01494">
    <property type="entry name" value="ATPase_P-type"/>
    <property type="match status" value="3"/>
</dbReference>
<dbReference type="Gene3D" id="1.20.1110.10">
    <property type="entry name" value="Calcium-transporting ATPase, transmembrane domain"/>
    <property type="match status" value="1"/>
</dbReference>
<comment type="caution">
    <text evidence="12">The sequence shown here is derived from an EMBL/GenBank/DDBJ whole genome shotgun (WGS) entry which is preliminary data.</text>
</comment>
<evidence type="ECO:0000256" key="7">
    <source>
        <dbReference type="ARBA" id="ARBA00023136"/>
    </source>
</evidence>
<accession>A0A2G0CHJ1</accession>
<dbReference type="AlphaFoldDB" id="A0A2G0CHJ1"/>
<evidence type="ECO:0000259" key="11">
    <source>
        <dbReference type="Pfam" id="PF00122"/>
    </source>
</evidence>
<comment type="catalytic activity">
    <reaction evidence="9">
        <text>Zn(2+)(in) + ATP + H2O = Zn(2+)(out) + ADP + phosphate + H(+)</text>
        <dbReference type="Rhea" id="RHEA:20621"/>
        <dbReference type="ChEBI" id="CHEBI:15377"/>
        <dbReference type="ChEBI" id="CHEBI:15378"/>
        <dbReference type="ChEBI" id="CHEBI:29105"/>
        <dbReference type="ChEBI" id="CHEBI:30616"/>
        <dbReference type="ChEBI" id="CHEBI:43474"/>
        <dbReference type="ChEBI" id="CHEBI:456216"/>
        <dbReference type="EC" id="7.2.2.12"/>
    </reaction>
</comment>
<keyword evidence="5" id="KW-1278">Translocase</keyword>
<keyword evidence="6 10" id="KW-1133">Transmembrane helix</keyword>
<dbReference type="GO" id="GO:0016887">
    <property type="term" value="F:ATP hydrolysis activity"/>
    <property type="evidence" value="ECO:0007669"/>
    <property type="project" value="InterPro"/>
</dbReference>
<keyword evidence="13" id="KW-1185">Reference proteome</keyword>
<dbReference type="Proteomes" id="UP000226437">
    <property type="component" value="Unassembled WGS sequence"/>
</dbReference>
<dbReference type="Pfam" id="PF00122">
    <property type="entry name" value="E1-E2_ATPase"/>
    <property type="match status" value="1"/>
</dbReference>
<feature type="transmembrane region" description="Helical" evidence="10">
    <location>
        <begin position="618"/>
        <end position="637"/>
    </location>
</feature>
<feature type="transmembrane region" description="Helical" evidence="10">
    <location>
        <begin position="30"/>
        <end position="49"/>
    </location>
</feature>
<dbReference type="Pfam" id="PF00702">
    <property type="entry name" value="Hydrolase"/>
    <property type="match status" value="1"/>
</dbReference>
<dbReference type="OrthoDB" id="1521937at2"/>
<dbReference type="GO" id="GO:0016463">
    <property type="term" value="F:P-type zinc transporter activity"/>
    <property type="evidence" value="ECO:0007669"/>
    <property type="project" value="UniProtKB-EC"/>
</dbReference>
<evidence type="ECO:0000256" key="2">
    <source>
        <dbReference type="ARBA" id="ARBA00006024"/>
    </source>
</evidence>
<keyword evidence="10" id="KW-0547">Nucleotide-binding</keyword>
<feature type="domain" description="P-type ATPase A" evidence="11">
    <location>
        <begin position="138"/>
        <end position="254"/>
    </location>
</feature>
<dbReference type="PANTHER" id="PTHR48085">
    <property type="entry name" value="CADMIUM/ZINC-TRANSPORTING ATPASE HMA2-RELATED"/>
    <property type="match status" value="1"/>
</dbReference>
<keyword evidence="3 10" id="KW-0812">Transmembrane</keyword>
<dbReference type="GO" id="GO:0005886">
    <property type="term" value="C:plasma membrane"/>
    <property type="evidence" value="ECO:0007669"/>
    <property type="project" value="UniProtKB-SubCell"/>
</dbReference>
<protein>
    <recommendedName>
        <fullName evidence="8">P-type Zn(2+) transporter</fullName>
        <ecNumber evidence="8">7.2.2.12</ecNumber>
    </recommendedName>
</protein>
<dbReference type="InterPro" id="IPR023299">
    <property type="entry name" value="ATPase_P-typ_cyto_dom_N"/>
</dbReference>
<keyword evidence="10" id="KW-1003">Cell membrane</keyword>
<organism evidence="12 13">
    <name type="scientific">Neolewinella marina</name>
    <dbReference type="NCBI Taxonomy" id="438751"/>
    <lineage>
        <taxon>Bacteria</taxon>
        <taxon>Pseudomonadati</taxon>
        <taxon>Bacteroidota</taxon>
        <taxon>Saprospiria</taxon>
        <taxon>Saprospirales</taxon>
        <taxon>Lewinellaceae</taxon>
        <taxon>Neolewinella</taxon>
    </lineage>
</organism>
<dbReference type="PANTHER" id="PTHR48085:SF5">
    <property type="entry name" value="CADMIUM_ZINC-TRANSPORTING ATPASE HMA4-RELATED"/>
    <property type="match status" value="1"/>
</dbReference>
<dbReference type="InterPro" id="IPR023298">
    <property type="entry name" value="ATPase_P-typ_TM_dom_sf"/>
</dbReference>